<feature type="domain" description="Dynein axonemal assembly factor 5 TPR repeats" evidence="2">
    <location>
        <begin position="15"/>
        <end position="293"/>
    </location>
</feature>
<dbReference type="GO" id="GO:0036159">
    <property type="term" value="P:inner dynein arm assembly"/>
    <property type="evidence" value="ECO:0007669"/>
    <property type="project" value="TreeGrafter"/>
</dbReference>
<dbReference type="PANTHER" id="PTHR16216">
    <property type="entry name" value="DYNEIN ASSEMBLY FACTOR 5, AXONEMAL"/>
    <property type="match status" value="1"/>
</dbReference>
<dbReference type="InterPro" id="IPR057978">
    <property type="entry name" value="TPR_DAAF5"/>
</dbReference>
<dbReference type="InterPro" id="IPR011989">
    <property type="entry name" value="ARM-like"/>
</dbReference>
<reference evidence="3" key="1">
    <citation type="submission" date="2018-04" db="EMBL/GenBank/DDBJ databases">
        <title>Transcriptome assembly of Sipha flava.</title>
        <authorList>
            <person name="Scully E.D."/>
            <person name="Geib S.M."/>
            <person name="Palmer N.A."/>
            <person name="Koch K."/>
            <person name="Bradshaw J."/>
            <person name="Heng-Moss T."/>
            <person name="Sarath G."/>
        </authorList>
    </citation>
    <scope>NUCLEOTIDE SEQUENCE</scope>
</reference>
<dbReference type="GO" id="GO:0036158">
    <property type="term" value="P:outer dynein arm assembly"/>
    <property type="evidence" value="ECO:0007669"/>
    <property type="project" value="TreeGrafter"/>
</dbReference>
<dbReference type="Proteomes" id="UP000694846">
    <property type="component" value="Unplaced"/>
</dbReference>
<evidence type="ECO:0000259" key="1">
    <source>
        <dbReference type="Pfam" id="PF24573"/>
    </source>
</evidence>
<accession>A0A2S2R1D3</accession>
<sequence>MSAGDFMCDKHFKLLLSENRKIRKQNLDELTKIVSDEKFKISPDFMLAIKTYVYPCLNDSSEACRESAINLMKVLVCLKCVDDIAPIIFTVHKRMGNITLLENSEEIRLLYIQLLWDITKNNGHLILPCLDDVVSILVNGIVDPCPAVKKESCLCVVEVVNATKTHFHMVAESLIEPLLKTTNFHQSAVRYTAIQSLNYVIMYSNGKQVPEVCTAISERLFDQNVNVRLALCRVVTNWMLNLPDRYSYFAKLVPLILTAQVDNHQPNREEAERLWDEIGNQYLNENEVKFKDKMDFLPDNLDHYPPNVKRPNLGCRTLVAQEVLKLLPVIIRELDDWKEDISIKSGQLLCVVALNAENSIIQHLNQLLTAMTKCCRQPNHSASTHVRQAAEIMSYFISPSVYLKLLLPAISDSEPHSGHMNILSGLLKNVQSAELSIHVESIITILVKPEICEIHDPLFKKYLLQVIEYILVACKSECQKFSYDIFKIYITVQTTTMDEFDNHLIFKELINMCEPKTKQQLFKKHGEKLLNELNDSCDSWMVHSPGRKVLDKIATDAEYVILNCYEIYLQILTKCLNNFEKDPKFLMKILININTCVNKDIFIDKQLWQLLSGLVFPFLTWRPGKTAESLRAASCFCAQSIINKLTCYNDIILQQIFPLFLALADDNHNKTRECALDSLYSIVSAAKKSNNIDGDIINNITRVALARLNDNPGNTRFKAINLLKVTYIKPLPEDYLLHYEAHITQLYKTLVIFLDDENIQKCILDLLKELSWMKPDILAKHVNVNVFSQKHYAQNLMDYLSNELSQILLDT</sequence>
<dbReference type="Gene3D" id="1.25.10.10">
    <property type="entry name" value="Leucine-rich Repeat Variant"/>
    <property type="match status" value="3"/>
</dbReference>
<dbReference type="Pfam" id="PF25757">
    <property type="entry name" value="TPR_DNAAF5"/>
    <property type="match status" value="1"/>
</dbReference>
<dbReference type="OrthoDB" id="413572at2759"/>
<evidence type="ECO:0000259" key="2">
    <source>
        <dbReference type="Pfam" id="PF25757"/>
    </source>
</evidence>
<dbReference type="Pfam" id="PF24573">
    <property type="entry name" value="HEAT_DAAF5"/>
    <property type="match status" value="1"/>
</dbReference>
<dbReference type="GO" id="GO:0005737">
    <property type="term" value="C:cytoplasm"/>
    <property type="evidence" value="ECO:0007669"/>
    <property type="project" value="TreeGrafter"/>
</dbReference>
<dbReference type="GO" id="GO:0003341">
    <property type="term" value="P:cilium movement"/>
    <property type="evidence" value="ECO:0007669"/>
    <property type="project" value="TreeGrafter"/>
</dbReference>
<organism evidence="3">
    <name type="scientific">Sipha flava</name>
    <name type="common">yellow sugarcane aphid</name>
    <dbReference type="NCBI Taxonomy" id="143950"/>
    <lineage>
        <taxon>Eukaryota</taxon>
        <taxon>Metazoa</taxon>
        <taxon>Ecdysozoa</taxon>
        <taxon>Arthropoda</taxon>
        <taxon>Hexapoda</taxon>
        <taxon>Insecta</taxon>
        <taxon>Pterygota</taxon>
        <taxon>Neoptera</taxon>
        <taxon>Paraneoptera</taxon>
        <taxon>Hemiptera</taxon>
        <taxon>Sternorrhyncha</taxon>
        <taxon>Aphidomorpha</taxon>
        <taxon>Aphidoidea</taxon>
        <taxon>Aphididae</taxon>
        <taxon>Sipha</taxon>
    </lineage>
</organism>
<reference evidence="5" key="2">
    <citation type="submission" date="2025-04" db="UniProtKB">
        <authorList>
            <consortium name="RefSeq"/>
        </authorList>
    </citation>
    <scope>IDENTIFICATION</scope>
    <source>
        <tissue evidence="5">Whole body</tissue>
    </source>
</reference>
<evidence type="ECO:0000313" key="4">
    <source>
        <dbReference type="Proteomes" id="UP000694846"/>
    </source>
</evidence>
<proteinExistence type="predicted"/>
<dbReference type="InterPro" id="IPR052623">
    <property type="entry name" value="DAAF5"/>
</dbReference>
<protein>
    <submittedName>
        <fullName evidence="5">Dynein assembly factor 5, axonemal</fullName>
    </submittedName>
    <submittedName>
        <fullName evidence="3">HEAT repeat-containing protein 2</fullName>
    </submittedName>
</protein>
<gene>
    <name evidence="3" type="primary">HEATR2</name>
    <name evidence="5" type="synonym">LOC112692698</name>
    <name evidence="3" type="ORF">g.169033</name>
</gene>
<evidence type="ECO:0000313" key="5">
    <source>
        <dbReference type="RefSeq" id="XP_025423226.1"/>
    </source>
</evidence>
<dbReference type="PANTHER" id="PTHR16216:SF2">
    <property type="entry name" value="DYNEIN AXONEMAL ASSEMBLY FACTOR 5"/>
    <property type="match status" value="1"/>
</dbReference>
<dbReference type="InterPro" id="IPR016024">
    <property type="entry name" value="ARM-type_fold"/>
</dbReference>
<feature type="domain" description="Dynein axonemal assembly factor 5 HEAT-repeat" evidence="1">
    <location>
        <begin position="302"/>
        <end position="495"/>
    </location>
</feature>
<dbReference type="InterPro" id="IPR056497">
    <property type="entry name" value="HEAT_DAAF5"/>
</dbReference>
<dbReference type="GO" id="GO:0045505">
    <property type="term" value="F:dynein intermediate chain binding"/>
    <property type="evidence" value="ECO:0007669"/>
    <property type="project" value="TreeGrafter"/>
</dbReference>
<name>A0A2S2R1D3_9HEMI</name>
<dbReference type="RefSeq" id="XP_025423226.1">
    <property type="nucleotide sequence ID" value="XM_025567441.1"/>
</dbReference>
<keyword evidence="4" id="KW-1185">Reference proteome</keyword>
<dbReference type="AlphaFoldDB" id="A0A2S2R1D3"/>
<evidence type="ECO:0000313" key="3">
    <source>
        <dbReference type="EMBL" id="MBY83841.1"/>
    </source>
</evidence>
<dbReference type="EMBL" id="GGMS01014638">
    <property type="protein sequence ID" value="MBY83841.1"/>
    <property type="molecule type" value="Transcribed_RNA"/>
</dbReference>
<dbReference type="SUPFAM" id="SSF48371">
    <property type="entry name" value="ARM repeat"/>
    <property type="match status" value="1"/>
</dbReference>